<gene>
    <name evidence="1" type="ORF">E5329_25370</name>
</gene>
<evidence type="ECO:0000313" key="1">
    <source>
        <dbReference type="EMBL" id="TGY88730.1"/>
    </source>
</evidence>
<keyword evidence="2" id="KW-1185">Reference proteome</keyword>
<proteinExistence type="predicted"/>
<reference evidence="1" key="1">
    <citation type="submission" date="2019-04" db="EMBL/GenBank/DDBJ databases">
        <title>Microbes associate with the intestines of laboratory mice.</title>
        <authorList>
            <person name="Navarre W."/>
            <person name="Wong E."/>
            <person name="Huang K."/>
            <person name="Tropini C."/>
            <person name="Ng K."/>
            <person name="Yu B."/>
        </authorList>
    </citation>
    <scope>NUCLEOTIDE SEQUENCE</scope>
    <source>
        <strain evidence="1">NM01_1-7b</strain>
    </source>
</reference>
<protein>
    <submittedName>
        <fullName evidence="1">Uncharacterized protein</fullName>
    </submittedName>
</protein>
<evidence type="ECO:0000313" key="2">
    <source>
        <dbReference type="Proteomes" id="UP000304953"/>
    </source>
</evidence>
<dbReference type="EMBL" id="SRYA01000095">
    <property type="protein sequence ID" value="TGY88730.1"/>
    <property type="molecule type" value="Genomic_DNA"/>
</dbReference>
<comment type="caution">
    <text evidence="1">The sequence shown here is derived from an EMBL/GenBank/DDBJ whole genome shotgun (WGS) entry which is preliminary data.</text>
</comment>
<organism evidence="1 2">
    <name type="scientific">Petralouisia muris</name>
    <dbReference type="NCBI Taxonomy" id="3032872"/>
    <lineage>
        <taxon>Bacteria</taxon>
        <taxon>Bacillati</taxon>
        <taxon>Bacillota</taxon>
        <taxon>Clostridia</taxon>
        <taxon>Lachnospirales</taxon>
        <taxon>Lachnospiraceae</taxon>
        <taxon>Petralouisia</taxon>
    </lineage>
</organism>
<accession>A0AC61RNG8</accession>
<sequence>MSRVIIVTGVSCTGKSTLVNRFCEEAKELYYRISLDDFYNMLPLNNRSVIEDDYIYQTNRLMWYVVRYLISERKNVIVDTILLYKEEHKNILKEIESVLRNQELLLVKLKCSIEELKERAKNRGDRDFNLIQRQVAMSFDDSYFDVVLDSSGDTINENVRKLIVKNDDSISFNQISRLLKLIEVEE</sequence>
<dbReference type="Proteomes" id="UP000304953">
    <property type="component" value="Unassembled WGS sequence"/>
</dbReference>
<name>A0AC61RNG8_9FIRM</name>